<evidence type="ECO:0000313" key="6">
    <source>
        <dbReference type="EMBL" id="KAK1354908.1"/>
    </source>
</evidence>
<dbReference type="InterPro" id="IPR036093">
    <property type="entry name" value="NAC_dom_sf"/>
</dbReference>
<name>A0AAD8GUT2_9APIA</name>
<evidence type="ECO:0000313" key="7">
    <source>
        <dbReference type="Proteomes" id="UP001237642"/>
    </source>
</evidence>
<gene>
    <name evidence="6" type="ORF">POM88_048164</name>
</gene>
<evidence type="ECO:0000256" key="3">
    <source>
        <dbReference type="ARBA" id="ARBA00023163"/>
    </source>
</evidence>
<feature type="domain" description="NAC" evidence="5">
    <location>
        <begin position="1"/>
        <end position="121"/>
    </location>
</feature>
<dbReference type="Proteomes" id="UP001237642">
    <property type="component" value="Unassembled WGS sequence"/>
</dbReference>
<dbReference type="GO" id="GO:0006355">
    <property type="term" value="P:regulation of DNA-templated transcription"/>
    <property type="evidence" value="ECO:0007669"/>
    <property type="project" value="InterPro"/>
</dbReference>
<keyword evidence="3" id="KW-0804">Transcription</keyword>
<reference evidence="6" key="2">
    <citation type="submission" date="2023-05" db="EMBL/GenBank/DDBJ databases">
        <authorList>
            <person name="Schelkunov M.I."/>
        </authorList>
    </citation>
    <scope>NUCLEOTIDE SEQUENCE</scope>
    <source>
        <strain evidence="6">Hsosn_3</strain>
        <tissue evidence="6">Leaf</tissue>
    </source>
</reference>
<comment type="caution">
    <text evidence="6">The sequence shown here is derived from an EMBL/GenBank/DDBJ whole genome shotgun (WGS) entry which is preliminary data.</text>
</comment>
<keyword evidence="7" id="KW-1185">Reference proteome</keyword>
<keyword evidence="2" id="KW-0238">DNA-binding</keyword>
<dbReference type="Pfam" id="PF02365">
    <property type="entry name" value="NAM"/>
    <property type="match status" value="1"/>
</dbReference>
<evidence type="ECO:0000259" key="5">
    <source>
        <dbReference type="PROSITE" id="PS51005"/>
    </source>
</evidence>
<dbReference type="AlphaFoldDB" id="A0AAD8GUT2"/>
<dbReference type="PROSITE" id="PS51005">
    <property type="entry name" value="NAC"/>
    <property type="match status" value="1"/>
</dbReference>
<evidence type="ECO:0000256" key="2">
    <source>
        <dbReference type="ARBA" id="ARBA00023125"/>
    </source>
</evidence>
<proteinExistence type="predicted"/>
<dbReference type="Gene3D" id="2.170.150.80">
    <property type="entry name" value="NAC domain"/>
    <property type="match status" value="1"/>
</dbReference>
<protein>
    <recommendedName>
        <fullName evidence="5">NAC domain-containing protein</fullName>
    </recommendedName>
</protein>
<evidence type="ECO:0000256" key="1">
    <source>
        <dbReference type="ARBA" id="ARBA00023015"/>
    </source>
</evidence>
<organism evidence="6 7">
    <name type="scientific">Heracleum sosnowskyi</name>
    <dbReference type="NCBI Taxonomy" id="360622"/>
    <lineage>
        <taxon>Eukaryota</taxon>
        <taxon>Viridiplantae</taxon>
        <taxon>Streptophyta</taxon>
        <taxon>Embryophyta</taxon>
        <taxon>Tracheophyta</taxon>
        <taxon>Spermatophyta</taxon>
        <taxon>Magnoliopsida</taxon>
        <taxon>eudicotyledons</taxon>
        <taxon>Gunneridae</taxon>
        <taxon>Pentapetalae</taxon>
        <taxon>asterids</taxon>
        <taxon>campanulids</taxon>
        <taxon>Apiales</taxon>
        <taxon>Apiaceae</taxon>
        <taxon>Apioideae</taxon>
        <taxon>apioid superclade</taxon>
        <taxon>Tordylieae</taxon>
        <taxon>Tordyliinae</taxon>
        <taxon>Heracleum</taxon>
    </lineage>
</organism>
<dbReference type="SUPFAM" id="SSF101941">
    <property type="entry name" value="NAC domain"/>
    <property type="match status" value="1"/>
</dbReference>
<dbReference type="GO" id="GO:0003677">
    <property type="term" value="F:DNA binding"/>
    <property type="evidence" value="ECO:0007669"/>
    <property type="project" value="UniProtKB-KW"/>
</dbReference>
<keyword evidence="4" id="KW-0539">Nucleus</keyword>
<sequence>MDPLRILSEVSCGKFEKNAYAFVNLTKKATNSNNKNKVGKEKYTKKAGCGTWDGQTKRPVRDYDGNLIGERRMLVFEINEVSDEEDLSRVRYWKMHEYNLCGINKDILNLSNTVLCKITLDHSKKAPIKLPDKTTHSIKATGEKNDTKKRNTVKMNVVTDSVQTCQETFNDDDYDFINSFFVEGEDGNLYVNMPDFEFGSNPELGVEQTLKDVTTNMGKRKLQAETSYVVSKRVCC</sequence>
<accession>A0AAD8GUT2</accession>
<dbReference type="InterPro" id="IPR003441">
    <property type="entry name" value="NAC-dom"/>
</dbReference>
<evidence type="ECO:0000256" key="4">
    <source>
        <dbReference type="ARBA" id="ARBA00023242"/>
    </source>
</evidence>
<dbReference type="EMBL" id="JAUIZM010000011">
    <property type="protein sequence ID" value="KAK1354908.1"/>
    <property type="molecule type" value="Genomic_DNA"/>
</dbReference>
<keyword evidence="1" id="KW-0805">Transcription regulation</keyword>
<reference evidence="6" key="1">
    <citation type="submission" date="2023-02" db="EMBL/GenBank/DDBJ databases">
        <title>Genome of toxic invasive species Heracleum sosnowskyi carries increased number of genes despite the absence of recent whole-genome duplications.</title>
        <authorList>
            <person name="Schelkunov M."/>
            <person name="Shtratnikova V."/>
            <person name="Makarenko M."/>
            <person name="Klepikova A."/>
            <person name="Omelchenko D."/>
            <person name="Novikova G."/>
            <person name="Obukhova E."/>
            <person name="Bogdanov V."/>
            <person name="Penin A."/>
            <person name="Logacheva M."/>
        </authorList>
    </citation>
    <scope>NUCLEOTIDE SEQUENCE</scope>
    <source>
        <strain evidence="6">Hsosn_3</strain>
        <tissue evidence="6">Leaf</tissue>
    </source>
</reference>